<dbReference type="GO" id="GO:0004497">
    <property type="term" value="F:monooxygenase activity"/>
    <property type="evidence" value="ECO:0007669"/>
    <property type="project" value="UniProtKB-KW"/>
</dbReference>
<keyword evidence="6" id="KW-0408">Iron</keyword>
<dbReference type="PANTHER" id="PTHR46300">
    <property type="entry name" value="P450, PUTATIVE (EUROFUNG)-RELATED-RELATED"/>
    <property type="match status" value="1"/>
</dbReference>
<keyword evidence="9" id="KW-1185">Reference proteome</keyword>
<dbReference type="InterPro" id="IPR001128">
    <property type="entry name" value="Cyt_P450"/>
</dbReference>
<evidence type="ECO:0000256" key="1">
    <source>
        <dbReference type="ARBA" id="ARBA00001971"/>
    </source>
</evidence>
<name>A0A8H7DLI3_9AGAR</name>
<dbReference type="EMBL" id="JACAZH010000001">
    <property type="protein sequence ID" value="KAF7378520.1"/>
    <property type="molecule type" value="Genomic_DNA"/>
</dbReference>
<dbReference type="GO" id="GO:0020037">
    <property type="term" value="F:heme binding"/>
    <property type="evidence" value="ECO:0007669"/>
    <property type="project" value="InterPro"/>
</dbReference>
<keyword evidence="5" id="KW-0560">Oxidoreductase</keyword>
<evidence type="ECO:0000313" key="8">
    <source>
        <dbReference type="EMBL" id="KAF7378520.1"/>
    </source>
</evidence>
<evidence type="ECO:0000313" key="9">
    <source>
        <dbReference type="Proteomes" id="UP000623467"/>
    </source>
</evidence>
<dbReference type="InterPro" id="IPR036396">
    <property type="entry name" value="Cyt_P450_sf"/>
</dbReference>
<dbReference type="OrthoDB" id="1055148at2759"/>
<keyword evidence="3" id="KW-0349">Heme</keyword>
<evidence type="ECO:0000256" key="3">
    <source>
        <dbReference type="ARBA" id="ARBA00022617"/>
    </source>
</evidence>
<reference evidence="8" key="1">
    <citation type="submission" date="2020-05" db="EMBL/GenBank/DDBJ databases">
        <title>Mycena genomes resolve the evolution of fungal bioluminescence.</title>
        <authorList>
            <person name="Tsai I.J."/>
        </authorList>
    </citation>
    <scope>NUCLEOTIDE SEQUENCE</scope>
    <source>
        <strain evidence="8">160909Yilan</strain>
    </source>
</reference>
<keyword evidence="7" id="KW-0503">Monooxygenase</keyword>
<comment type="caution">
    <text evidence="8">The sequence shown here is derived from an EMBL/GenBank/DDBJ whole genome shotgun (WGS) entry which is preliminary data.</text>
</comment>
<dbReference type="Proteomes" id="UP000623467">
    <property type="component" value="Unassembled WGS sequence"/>
</dbReference>
<comment type="similarity">
    <text evidence="2">Belongs to the cytochrome P450 family.</text>
</comment>
<comment type="cofactor">
    <cofactor evidence="1">
        <name>heme</name>
        <dbReference type="ChEBI" id="CHEBI:30413"/>
    </cofactor>
</comment>
<dbReference type="AlphaFoldDB" id="A0A8H7DLI3"/>
<evidence type="ECO:0000256" key="7">
    <source>
        <dbReference type="ARBA" id="ARBA00023033"/>
    </source>
</evidence>
<dbReference type="GO" id="GO:0005506">
    <property type="term" value="F:iron ion binding"/>
    <property type="evidence" value="ECO:0007669"/>
    <property type="project" value="InterPro"/>
</dbReference>
<organism evidence="8 9">
    <name type="scientific">Mycena sanguinolenta</name>
    <dbReference type="NCBI Taxonomy" id="230812"/>
    <lineage>
        <taxon>Eukaryota</taxon>
        <taxon>Fungi</taxon>
        <taxon>Dikarya</taxon>
        <taxon>Basidiomycota</taxon>
        <taxon>Agaricomycotina</taxon>
        <taxon>Agaricomycetes</taxon>
        <taxon>Agaricomycetidae</taxon>
        <taxon>Agaricales</taxon>
        <taxon>Marasmiineae</taxon>
        <taxon>Mycenaceae</taxon>
        <taxon>Mycena</taxon>
    </lineage>
</organism>
<accession>A0A8H7DLI3</accession>
<evidence type="ECO:0000256" key="6">
    <source>
        <dbReference type="ARBA" id="ARBA00023004"/>
    </source>
</evidence>
<sequence>MTLIQIILLMAGTSLIVYLWNLRTQRQHLNLPPGPPKDPVIGHLRYMPASQPAEVLHEWAKTYGDVMHFEVFGKSMIVLGTHQAAADLLDKRSAIYSDRPPFTLYEILGRTQTLTFLPYGKLFAKHRQVLQSYLSRQKCPNFQPIQLQEAQRLARNLLASAPKNYDSYVNRFATSIVVRIMTGHQIISDDDPYRGRSGIRGPGNQLFSLFDEVLKISLESQIQEEKGYLGIHHSGRSTS</sequence>
<evidence type="ECO:0000256" key="2">
    <source>
        <dbReference type="ARBA" id="ARBA00010617"/>
    </source>
</evidence>
<evidence type="ECO:0000256" key="5">
    <source>
        <dbReference type="ARBA" id="ARBA00023002"/>
    </source>
</evidence>
<dbReference type="Gene3D" id="1.10.630.10">
    <property type="entry name" value="Cytochrome P450"/>
    <property type="match status" value="1"/>
</dbReference>
<protein>
    <submittedName>
        <fullName evidence="8">O-methylsterigmatocystin oxidoreductase</fullName>
    </submittedName>
</protein>
<dbReference type="Pfam" id="PF00067">
    <property type="entry name" value="p450"/>
    <property type="match status" value="1"/>
</dbReference>
<dbReference type="SUPFAM" id="SSF48264">
    <property type="entry name" value="Cytochrome P450"/>
    <property type="match status" value="1"/>
</dbReference>
<proteinExistence type="inferred from homology"/>
<gene>
    <name evidence="8" type="ORF">MSAN_00279700</name>
</gene>
<evidence type="ECO:0000256" key="4">
    <source>
        <dbReference type="ARBA" id="ARBA00022723"/>
    </source>
</evidence>
<dbReference type="InterPro" id="IPR050364">
    <property type="entry name" value="Cytochrome_P450_fung"/>
</dbReference>
<keyword evidence="4" id="KW-0479">Metal-binding</keyword>
<dbReference type="GO" id="GO:0016705">
    <property type="term" value="F:oxidoreductase activity, acting on paired donors, with incorporation or reduction of molecular oxygen"/>
    <property type="evidence" value="ECO:0007669"/>
    <property type="project" value="InterPro"/>
</dbReference>